<dbReference type="Pfam" id="PF02362">
    <property type="entry name" value="B3"/>
    <property type="match status" value="1"/>
</dbReference>
<evidence type="ECO:0000313" key="12">
    <source>
        <dbReference type="EMBL" id="CAA7408637.1"/>
    </source>
</evidence>
<dbReference type="FunFam" id="2.30.30.1040:FF:000001">
    <property type="entry name" value="Auxin response factor"/>
    <property type="match status" value="1"/>
</dbReference>
<comment type="subunit">
    <text evidence="9">Homodimers and heterodimers.</text>
</comment>
<dbReference type="EMBL" id="LR746278">
    <property type="protein sequence ID" value="CAA7408637.1"/>
    <property type="molecule type" value="Genomic_DNA"/>
</dbReference>
<dbReference type="InterPro" id="IPR010525">
    <property type="entry name" value="ARF_dom"/>
</dbReference>
<dbReference type="GO" id="GO:0005634">
    <property type="term" value="C:nucleus"/>
    <property type="evidence" value="ECO:0007669"/>
    <property type="project" value="UniProtKB-SubCell"/>
</dbReference>
<proteinExistence type="inferred from homology"/>
<dbReference type="InterPro" id="IPR015300">
    <property type="entry name" value="DNA-bd_pseudobarrel_sf"/>
</dbReference>
<evidence type="ECO:0000256" key="1">
    <source>
        <dbReference type="ARBA" id="ARBA00003182"/>
    </source>
</evidence>
<evidence type="ECO:0000256" key="3">
    <source>
        <dbReference type="ARBA" id="ARBA00007853"/>
    </source>
</evidence>
<comment type="function">
    <text evidence="1 9">Auxin response factors (ARFs) are transcriptional factors that bind specifically to the DNA sequence 5'-TGTCTC-3' found in the auxin-responsive promoter elements (AuxREs).</text>
</comment>
<keyword evidence="8 9" id="KW-0927">Auxin signaling pathway</keyword>
<keyword evidence="7 9" id="KW-0539">Nucleus</keyword>
<keyword evidence="6 9" id="KW-0804">Transcription</keyword>
<keyword evidence="5 9" id="KW-0238">DNA-binding</keyword>
<dbReference type="PANTHER" id="PTHR31384">
    <property type="entry name" value="AUXIN RESPONSE FACTOR 4-RELATED"/>
    <property type="match status" value="1"/>
</dbReference>
<dbReference type="GO" id="GO:0006355">
    <property type="term" value="P:regulation of DNA-templated transcription"/>
    <property type="evidence" value="ECO:0007669"/>
    <property type="project" value="InterPro"/>
</dbReference>
<dbReference type="GO" id="GO:0003677">
    <property type="term" value="F:DNA binding"/>
    <property type="evidence" value="ECO:0007669"/>
    <property type="project" value="UniProtKB-KW"/>
</dbReference>
<evidence type="ECO:0000256" key="8">
    <source>
        <dbReference type="ARBA" id="ARBA00023294"/>
    </source>
</evidence>
<feature type="domain" description="TF-B3" evidence="11">
    <location>
        <begin position="150"/>
        <end position="252"/>
    </location>
</feature>
<dbReference type="PANTHER" id="PTHR31384:SF5">
    <property type="entry name" value="AUXIN RESPONSE FACTOR 3"/>
    <property type="match status" value="1"/>
</dbReference>
<dbReference type="Gene3D" id="2.40.330.10">
    <property type="entry name" value="DNA-binding pseudobarrel domain"/>
    <property type="match status" value="1"/>
</dbReference>
<gene>
    <name evidence="12" type="ORF">SI8410_15019315</name>
</gene>
<dbReference type="FunFam" id="2.40.330.10:FF:000001">
    <property type="entry name" value="Auxin response factor"/>
    <property type="match status" value="1"/>
</dbReference>
<evidence type="ECO:0000256" key="7">
    <source>
        <dbReference type="ARBA" id="ARBA00023242"/>
    </source>
</evidence>
<evidence type="ECO:0000256" key="2">
    <source>
        <dbReference type="ARBA" id="ARBA00004123"/>
    </source>
</evidence>
<keyword evidence="13" id="KW-1185">Reference proteome</keyword>
<evidence type="ECO:0000259" key="11">
    <source>
        <dbReference type="PROSITE" id="PS50863"/>
    </source>
</evidence>
<keyword evidence="4 9" id="KW-0805">Transcription regulation</keyword>
<dbReference type="SUPFAM" id="SSF101936">
    <property type="entry name" value="DNA-binding pseudobarrel domain"/>
    <property type="match status" value="1"/>
</dbReference>
<evidence type="ECO:0000256" key="5">
    <source>
        <dbReference type="ARBA" id="ARBA00023125"/>
    </source>
</evidence>
<reference evidence="12" key="1">
    <citation type="submission" date="2020-02" db="EMBL/GenBank/DDBJ databases">
        <authorList>
            <person name="Scholz U."/>
            <person name="Mascher M."/>
            <person name="Fiebig A."/>
        </authorList>
    </citation>
    <scope>NUCLEOTIDE SEQUENCE</scope>
</reference>
<sequence>MTGFDLNIVQEEDGAEEGTEASLAAPHAQSSSSICLELWRACAGPPISLPQKGSLVVYLPQGHLELAAADGGGDGGPAGATFPSGVPPHVFCRVVDVNLHAEASTDDVYAQLSLMPETEESLQQLQEGEGEEGNQEAGGAAKPPAATHMFCKTLTASDTSTHGGFSVPRRAAEDCFPPLDYNQQRPSQEVVAMDLHGTEWRFRHIYRGQPRRHLLTTGWSAFVHNKKLVSGDAVLFLRGDDGELRLGIRRAAQLKSGAPHSGLGMQTPNIGDLSDVVNALSSRTAFHIRYNPRAIRSEFVLPYLEFLKSQGSSYSIGTVFKMRRGSGDAAERSYTGSIIGVGDQDPVRWPGSQWRCLLVRWDDGMEISGRSRVSPWEIELSGPAPGSGCSSGPPPKRNKFALFSAVGGFPAPTFLALLSATGSGRPGFGDPAGFQEGVLQGQEVSGFSAARHDPRPSIGRLLETRRWVPEVVSLTTPEYAAAGEGSGFGEAVGFPKVLQGQEKFPSRAPLEGVHGGVWPPVQGVGLGPFGGAHLSGTSSAQPAQASSPSSVLMFQQEPHQFQRCWWSSATGHGADGDGLKLASSSDPTSHFGERPIFLHGLLQESL</sequence>
<dbReference type="Gene3D" id="2.30.30.1040">
    <property type="match status" value="1"/>
</dbReference>
<accession>A0A7I8LF52</accession>
<evidence type="ECO:0000256" key="9">
    <source>
        <dbReference type="RuleBase" id="RU004561"/>
    </source>
</evidence>
<evidence type="ECO:0000256" key="6">
    <source>
        <dbReference type="ARBA" id="ARBA00023163"/>
    </source>
</evidence>
<dbReference type="InterPro" id="IPR003340">
    <property type="entry name" value="B3_DNA-bd"/>
</dbReference>
<organism evidence="12 13">
    <name type="scientific">Spirodela intermedia</name>
    <name type="common">Intermediate duckweed</name>
    <dbReference type="NCBI Taxonomy" id="51605"/>
    <lineage>
        <taxon>Eukaryota</taxon>
        <taxon>Viridiplantae</taxon>
        <taxon>Streptophyta</taxon>
        <taxon>Embryophyta</taxon>
        <taxon>Tracheophyta</taxon>
        <taxon>Spermatophyta</taxon>
        <taxon>Magnoliopsida</taxon>
        <taxon>Liliopsida</taxon>
        <taxon>Araceae</taxon>
        <taxon>Lemnoideae</taxon>
        <taxon>Spirodela</taxon>
    </lineage>
</organism>
<comment type="similarity">
    <text evidence="3 9">Belongs to the ARF family.</text>
</comment>
<dbReference type="PROSITE" id="PS50863">
    <property type="entry name" value="B3"/>
    <property type="match status" value="1"/>
</dbReference>
<feature type="region of interest" description="Disordered" evidence="10">
    <location>
        <begin position="118"/>
        <end position="143"/>
    </location>
</feature>
<dbReference type="CDD" id="cd10017">
    <property type="entry name" value="B3_DNA"/>
    <property type="match status" value="1"/>
</dbReference>
<comment type="subcellular location">
    <subcellularLocation>
        <location evidence="2 9">Nucleus</location>
    </subcellularLocation>
</comment>
<name>A0A7I8LF52_SPIIN</name>
<dbReference type="OrthoDB" id="624437at2759"/>
<dbReference type="SMART" id="SM01019">
    <property type="entry name" value="B3"/>
    <property type="match status" value="1"/>
</dbReference>
<dbReference type="GO" id="GO:0009734">
    <property type="term" value="P:auxin-activated signaling pathway"/>
    <property type="evidence" value="ECO:0007669"/>
    <property type="project" value="UniProtKB-KW"/>
</dbReference>
<dbReference type="AlphaFoldDB" id="A0A7I8LF52"/>
<dbReference type="Proteomes" id="UP000663760">
    <property type="component" value="Chromosome 15"/>
</dbReference>
<evidence type="ECO:0000256" key="4">
    <source>
        <dbReference type="ARBA" id="ARBA00023015"/>
    </source>
</evidence>
<evidence type="ECO:0000256" key="10">
    <source>
        <dbReference type="SAM" id="MobiDB-lite"/>
    </source>
</evidence>
<evidence type="ECO:0000313" key="13">
    <source>
        <dbReference type="Proteomes" id="UP000663760"/>
    </source>
</evidence>
<protein>
    <recommendedName>
        <fullName evidence="9">Auxin response factor</fullName>
    </recommendedName>
</protein>
<dbReference type="InterPro" id="IPR044835">
    <property type="entry name" value="ARF_plant"/>
</dbReference>
<dbReference type="Pfam" id="PF06507">
    <property type="entry name" value="ARF_AD"/>
    <property type="match status" value="1"/>
</dbReference>